<dbReference type="CDD" id="cd01428">
    <property type="entry name" value="ADK"/>
    <property type="match status" value="1"/>
</dbReference>
<keyword evidence="6" id="KW-1185">Reference proteome</keyword>
<dbReference type="Pfam" id="PF00406">
    <property type="entry name" value="ADK"/>
    <property type="match status" value="1"/>
</dbReference>
<dbReference type="GO" id="GO:0005524">
    <property type="term" value="F:ATP binding"/>
    <property type="evidence" value="ECO:0007669"/>
    <property type="project" value="InterPro"/>
</dbReference>
<keyword evidence="2" id="KW-0547">Nucleotide-binding</keyword>
<evidence type="ECO:0000256" key="4">
    <source>
        <dbReference type="RuleBase" id="RU003330"/>
    </source>
</evidence>
<dbReference type="GeneID" id="94337402"/>
<accession>A0AAD9UN07</accession>
<dbReference type="SUPFAM" id="SSF52540">
    <property type="entry name" value="P-loop containing nucleoside triphosphate hydrolases"/>
    <property type="match status" value="1"/>
</dbReference>
<dbReference type="AlphaFoldDB" id="A0AAD9UN07"/>
<sequence>MVPVQKIILIAGPPGSGKTTQSLRMQEEFHVKHISAGDCLREEMARADSPNAALIKQYINRGDIIPVEVTIELLQAKFHSLGWGKFVIVLDGFPRNYNNVQGWVKRMADSTEILHAICLECSAETSQSRMESRKKHIGTFTFNANNTDRTDDHASILQNRLEVFSNDTMPIMQALKMVGKCTIIDANCNHDVVWQRVKEVLERLQLT</sequence>
<comment type="similarity">
    <text evidence="4">Belongs to the adenylate kinase family.</text>
</comment>
<evidence type="ECO:0000313" key="5">
    <source>
        <dbReference type="EMBL" id="KAK2195429.1"/>
    </source>
</evidence>
<evidence type="ECO:0000256" key="1">
    <source>
        <dbReference type="ARBA" id="ARBA00022679"/>
    </source>
</evidence>
<keyword evidence="3 4" id="KW-0418">Kinase</keyword>
<dbReference type="PANTHER" id="PTHR23359">
    <property type="entry name" value="NUCLEOTIDE KINASE"/>
    <property type="match status" value="1"/>
</dbReference>
<reference evidence="5" key="1">
    <citation type="journal article" date="2023" name="Nat. Microbiol.">
        <title>Babesia duncani multi-omics identifies virulence factors and drug targets.</title>
        <authorList>
            <person name="Singh P."/>
            <person name="Lonardi S."/>
            <person name="Liang Q."/>
            <person name="Vydyam P."/>
            <person name="Khabirova E."/>
            <person name="Fang T."/>
            <person name="Gihaz S."/>
            <person name="Thekkiniath J."/>
            <person name="Munshi M."/>
            <person name="Abel S."/>
            <person name="Ciampossin L."/>
            <person name="Batugedara G."/>
            <person name="Gupta M."/>
            <person name="Lu X.M."/>
            <person name="Lenz T."/>
            <person name="Chakravarty S."/>
            <person name="Cornillot E."/>
            <person name="Hu Y."/>
            <person name="Ma W."/>
            <person name="Gonzalez L.M."/>
            <person name="Sanchez S."/>
            <person name="Estrada K."/>
            <person name="Sanchez-Flores A."/>
            <person name="Montero E."/>
            <person name="Harb O.S."/>
            <person name="Le Roch K.G."/>
            <person name="Mamoun C.B."/>
        </authorList>
    </citation>
    <scope>NUCLEOTIDE SEQUENCE</scope>
    <source>
        <strain evidence="5">WA1</strain>
    </source>
</reference>
<dbReference type="InterPro" id="IPR027417">
    <property type="entry name" value="P-loop_NTPase"/>
</dbReference>
<dbReference type="GO" id="GO:0016787">
    <property type="term" value="F:hydrolase activity"/>
    <property type="evidence" value="ECO:0007669"/>
    <property type="project" value="UniProtKB-KW"/>
</dbReference>
<evidence type="ECO:0000256" key="2">
    <source>
        <dbReference type="ARBA" id="ARBA00022741"/>
    </source>
</evidence>
<dbReference type="Gene3D" id="3.40.50.300">
    <property type="entry name" value="P-loop containing nucleotide triphosphate hydrolases"/>
    <property type="match status" value="1"/>
</dbReference>
<proteinExistence type="inferred from homology"/>
<dbReference type="GO" id="GO:0019205">
    <property type="term" value="F:nucleobase-containing compound kinase activity"/>
    <property type="evidence" value="ECO:0007669"/>
    <property type="project" value="InterPro"/>
</dbReference>
<dbReference type="InterPro" id="IPR000850">
    <property type="entry name" value="Adenylat/UMP-CMP_kin"/>
</dbReference>
<dbReference type="EMBL" id="JALLKP010000004">
    <property type="protein sequence ID" value="KAK2195429.1"/>
    <property type="molecule type" value="Genomic_DNA"/>
</dbReference>
<keyword evidence="1 4" id="KW-0808">Transferase</keyword>
<dbReference type="HAMAP" id="MF_00235">
    <property type="entry name" value="Adenylate_kinase_Adk"/>
    <property type="match status" value="1"/>
</dbReference>
<name>A0AAD9UN07_9APIC</name>
<gene>
    <name evidence="5" type="ORF">BdWA1_003105</name>
</gene>
<dbReference type="RefSeq" id="XP_067802272.1">
    <property type="nucleotide sequence ID" value="XM_067948121.1"/>
</dbReference>
<organism evidence="5 6">
    <name type="scientific">Babesia duncani</name>
    <dbReference type="NCBI Taxonomy" id="323732"/>
    <lineage>
        <taxon>Eukaryota</taxon>
        <taxon>Sar</taxon>
        <taxon>Alveolata</taxon>
        <taxon>Apicomplexa</taxon>
        <taxon>Aconoidasida</taxon>
        <taxon>Piroplasmida</taxon>
        <taxon>Babesiidae</taxon>
        <taxon>Babesia</taxon>
    </lineage>
</organism>
<dbReference type="KEGG" id="bdw:94337402"/>
<dbReference type="PRINTS" id="PR00094">
    <property type="entry name" value="ADENYLTKNASE"/>
</dbReference>
<dbReference type="GO" id="GO:0006139">
    <property type="term" value="P:nucleobase-containing compound metabolic process"/>
    <property type="evidence" value="ECO:0007669"/>
    <property type="project" value="InterPro"/>
</dbReference>
<dbReference type="Proteomes" id="UP001214638">
    <property type="component" value="Unassembled WGS sequence"/>
</dbReference>
<evidence type="ECO:0000256" key="3">
    <source>
        <dbReference type="ARBA" id="ARBA00022777"/>
    </source>
</evidence>
<protein>
    <submittedName>
        <fullName evidence="5">Bifunctional P-loop containing nucleoside triphosphate hydrolase/Adenylate kinase-UMP-CMP kinase</fullName>
    </submittedName>
</protein>
<evidence type="ECO:0000313" key="6">
    <source>
        <dbReference type="Proteomes" id="UP001214638"/>
    </source>
</evidence>
<keyword evidence="5" id="KW-0378">Hydrolase</keyword>
<comment type="caution">
    <text evidence="5">The sequence shown here is derived from an EMBL/GenBank/DDBJ whole genome shotgun (WGS) entry which is preliminary data.</text>
</comment>